<evidence type="ECO:0000256" key="5">
    <source>
        <dbReference type="ARBA" id="ARBA00022989"/>
    </source>
</evidence>
<keyword evidence="4 7" id="KW-0812">Transmembrane</keyword>
<dbReference type="EMBL" id="UGPP01000001">
    <property type="protein sequence ID" value="STY70904.1"/>
    <property type="molecule type" value="Genomic_DNA"/>
</dbReference>
<dbReference type="InterPro" id="IPR000917">
    <property type="entry name" value="Sulfatase_N"/>
</dbReference>
<organism evidence="9 10">
    <name type="scientific">Megamonas hypermegale</name>
    <dbReference type="NCBI Taxonomy" id="158847"/>
    <lineage>
        <taxon>Bacteria</taxon>
        <taxon>Bacillati</taxon>
        <taxon>Bacillota</taxon>
        <taxon>Negativicutes</taxon>
        <taxon>Selenomonadales</taxon>
        <taxon>Selenomonadaceae</taxon>
        <taxon>Megamonas</taxon>
    </lineage>
</organism>
<proteinExistence type="predicted"/>
<keyword evidence="6 7" id="KW-0472">Membrane</keyword>
<comment type="subcellular location">
    <subcellularLocation>
        <location evidence="1">Cell membrane</location>
        <topology evidence="1">Multi-pass membrane protein</topology>
    </subcellularLocation>
</comment>
<dbReference type="PANTHER" id="PTHR47371:SF3">
    <property type="entry name" value="PHOSPHOGLYCEROL TRANSFERASE I"/>
    <property type="match status" value="1"/>
</dbReference>
<evidence type="ECO:0000256" key="2">
    <source>
        <dbReference type="ARBA" id="ARBA00004936"/>
    </source>
</evidence>
<name>A0A378NR82_9FIRM</name>
<feature type="domain" description="Sulfatase N-terminal" evidence="8">
    <location>
        <begin position="298"/>
        <end position="581"/>
    </location>
</feature>
<evidence type="ECO:0000313" key="9">
    <source>
        <dbReference type="EMBL" id="STY70904.1"/>
    </source>
</evidence>
<dbReference type="GO" id="GO:0005886">
    <property type="term" value="C:plasma membrane"/>
    <property type="evidence" value="ECO:0007669"/>
    <property type="project" value="UniProtKB-SubCell"/>
</dbReference>
<evidence type="ECO:0000256" key="6">
    <source>
        <dbReference type="ARBA" id="ARBA00023136"/>
    </source>
</evidence>
<comment type="pathway">
    <text evidence="2">Cell wall biogenesis; lipoteichoic acid biosynthesis.</text>
</comment>
<dbReference type="AlphaFoldDB" id="A0A378NR82"/>
<evidence type="ECO:0000259" key="8">
    <source>
        <dbReference type="Pfam" id="PF00884"/>
    </source>
</evidence>
<evidence type="ECO:0000256" key="7">
    <source>
        <dbReference type="SAM" id="Phobius"/>
    </source>
</evidence>
<evidence type="ECO:0000256" key="1">
    <source>
        <dbReference type="ARBA" id="ARBA00004651"/>
    </source>
</evidence>
<protein>
    <submittedName>
        <fullName evidence="9">Phosphoglycerol transferase and related proteins, alkaline phosphatase superfamily</fullName>
    </submittedName>
</protein>
<dbReference type="Proteomes" id="UP000255234">
    <property type="component" value="Unassembled WGS sequence"/>
</dbReference>
<keyword evidence="5 7" id="KW-1133">Transmembrane helix</keyword>
<sequence>MQLKWESFNYNLKRDFKLFIFVWLYLNLLRVISLITMKSYAGDINLNDILLTIYYGARISLKTAGVLMLFTFIFVTLIGWLINKHLDKLRLGLSAVFLFILNFLFVAKYFYYREFHTNFNEMVFNAVNDDVKALFYTMIEQYHLLEGTVIIILFTVIVVYILKKYLAWQWIKKSFKFEKNLVFKISVIVFTLIFALFVRFGASFSYAKSIHWENCAKTKDTFLNEIILDDMQAIYRGYSIKKRIDNGMIYGVHKENITQNLEFLAKNSDAYRLQKQDLSQIDSNLVYQAHGNIIDKKQHIFIIIGESFAQWPLLDEYVNLQLGENVRAIMQKDNATYTHNFMPNGAFTPMAVNAIICGLSDVNIYPNHQYESYKQVYATSFAPQIKKLGYKTQFWYAGFSGWERIKDFALAQGFDEFHCASDYQYPSGNVWGCDDEFIFDKLKQEVAQNDEPTVYVILSVSNHAPYSVDLAKAGFPKEEVRAKLPADVQNNEDLLNKLGHYWYTDKVIGNFVEDIETTYPKENLFVITGDHADRTNIEAKPTLFNRYTVPCIIYGDGITKNILSDEVAGGHINIGATIFELIAPQGFEYYSLGKSLTRGANVGFNDSVWLNTVDIGKLDGNEPIEVEKTLEAYRTISWWRSIKGNLIP</sequence>
<dbReference type="Gene3D" id="3.40.720.10">
    <property type="entry name" value="Alkaline Phosphatase, subunit A"/>
    <property type="match status" value="1"/>
</dbReference>
<dbReference type="PANTHER" id="PTHR47371">
    <property type="entry name" value="LIPOTEICHOIC ACID SYNTHASE"/>
    <property type="match status" value="1"/>
</dbReference>
<dbReference type="InterPro" id="IPR017850">
    <property type="entry name" value="Alkaline_phosphatase_core_sf"/>
</dbReference>
<feature type="transmembrane region" description="Helical" evidence="7">
    <location>
        <begin position="61"/>
        <end position="82"/>
    </location>
</feature>
<evidence type="ECO:0000256" key="4">
    <source>
        <dbReference type="ARBA" id="ARBA00022692"/>
    </source>
</evidence>
<dbReference type="InterPro" id="IPR050448">
    <property type="entry name" value="OpgB/LTA_synthase_biosynth"/>
</dbReference>
<evidence type="ECO:0000256" key="3">
    <source>
        <dbReference type="ARBA" id="ARBA00022475"/>
    </source>
</evidence>
<dbReference type="CDD" id="cd16015">
    <property type="entry name" value="LTA_synthase"/>
    <property type="match status" value="1"/>
</dbReference>
<keyword evidence="9" id="KW-0808">Transferase</keyword>
<feature type="transmembrane region" description="Helical" evidence="7">
    <location>
        <begin position="182"/>
        <end position="202"/>
    </location>
</feature>
<dbReference type="Pfam" id="PF00884">
    <property type="entry name" value="Sulfatase"/>
    <property type="match status" value="1"/>
</dbReference>
<gene>
    <name evidence="9" type="ORF">NCTC10571_01054</name>
</gene>
<reference evidence="9 10" key="1">
    <citation type="submission" date="2018-06" db="EMBL/GenBank/DDBJ databases">
        <authorList>
            <consortium name="Pathogen Informatics"/>
            <person name="Doyle S."/>
        </authorList>
    </citation>
    <scope>NUCLEOTIDE SEQUENCE [LARGE SCALE GENOMIC DNA]</scope>
    <source>
        <strain evidence="9 10">NCTC10571</strain>
    </source>
</reference>
<accession>A0A378NR82</accession>
<dbReference type="SUPFAM" id="SSF53649">
    <property type="entry name" value="Alkaline phosphatase-like"/>
    <property type="match status" value="1"/>
</dbReference>
<evidence type="ECO:0000313" key="10">
    <source>
        <dbReference type="Proteomes" id="UP000255234"/>
    </source>
</evidence>
<dbReference type="GO" id="GO:0016740">
    <property type="term" value="F:transferase activity"/>
    <property type="evidence" value="ECO:0007669"/>
    <property type="project" value="UniProtKB-KW"/>
</dbReference>
<feature type="transmembrane region" description="Helical" evidence="7">
    <location>
        <begin position="89"/>
        <end position="112"/>
    </location>
</feature>
<feature type="transmembrane region" description="Helical" evidence="7">
    <location>
        <begin position="20"/>
        <end position="41"/>
    </location>
</feature>
<keyword evidence="3" id="KW-1003">Cell membrane</keyword>
<feature type="transmembrane region" description="Helical" evidence="7">
    <location>
        <begin position="142"/>
        <end position="162"/>
    </location>
</feature>